<dbReference type="Pfam" id="PF13185">
    <property type="entry name" value="GAF_2"/>
    <property type="match status" value="1"/>
</dbReference>
<dbReference type="SMART" id="SM00065">
    <property type="entry name" value="GAF"/>
    <property type="match status" value="1"/>
</dbReference>
<dbReference type="SMART" id="SM00387">
    <property type="entry name" value="HATPase_c"/>
    <property type="match status" value="1"/>
</dbReference>
<evidence type="ECO:0000313" key="11">
    <source>
        <dbReference type="EMBL" id="SHO46506.1"/>
    </source>
</evidence>
<evidence type="ECO:0000256" key="1">
    <source>
        <dbReference type="ARBA" id="ARBA00000085"/>
    </source>
</evidence>
<dbReference type="InterPro" id="IPR005467">
    <property type="entry name" value="His_kinase_dom"/>
</dbReference>
<dbReference type="InterPro" id="IPR003594">
    <property type="entry name" value="HATPase_dom"/>
</dbReference>
<evidence type="ECO:0000256" key="7">
    <source>
        <dbReference type="ARBA" id="ARBA00022840"/>
    </source>
</evidence>
<dbReference type="OrthoDB" id="9773941at2"/>
<dbReference type="InterPro" id="IPR036097">
    <property type="entry name" value="HisK_dim/P_sf"/>
</dbReference>
<keyword evidence="3" id="KW-0597">Phosphoprotein</keyword>
<dbReference type="InterPro" id="IPR036890">
    <property type="entry name" value="HATPase_C_sf"/>
</dbReference>
<feature type="domain" description="Histidine kinase" evidence="9">
    <location>
        <begin position="333"/>
        <end position="558"/>
    </location>
</feature>
<protein>
    <recommendedName>
        <fullName evidence="2">histidine kinase</fullName>
        <ecNumber evidence="2">2.7.13.3</ecNumber>
    </recommendedName>
</protein>
<dbReference type="Gene3D" id="1.10.287.130">
    <property type="match status" value="1"/>
</dbReference>
<keyword evidence="4" id="KW-0808">Transferase</keyword>
<dbReference type="AlphaFoldDB" id="A0A1M7Y3M6"/>
<dbReference type="InterPro" id="IPR000014">
    <property type="entry name" value="PAS"/>
</dbReference>
<dbReference type="SUPFAM" id="SSF55785">
    <property type="entry name" value="PYP-like sensor domain (PAS domain)"/>
    <property type="match status" value="1"/>
</dbReference>
<dbReference type="CDD" id="cd00082">
    <property type="entry name" value="HisKA"/>
    <property type="match status" value="1"/>
</dbReference>
<evidence type="ECO:0000256" key="3">
    <source>
        <dbReference type="ARBA" id="ARBA00022553"/>
    </source>
</evidence>
<dbReference type="InterPro" id="IPR003661">
    <property type="entry name" value="HisK_dim/P_dom"/>
</dbReference>
<dbReference type="EMBL" id="FRFE01000005">
    <property type="protein sequence ID" value="SHO46506.1"/>
    <property type="molecule type" value="Genomic_DNA"/>
</dbReference>
<dbReference type="NCBIfam" id="TIGR00229">
    <property type="entry name" value="sensory_box"/>
    <property type="match status" value="1"/>
</dbReference>
<evidence type="ECO:0000256" key="6">
    <source>
        <dbReference type="ARBA" id="ARBA00022777"/>
    </source>
</evidence>
<dbReference type="Pfam" id="PF02518">
    <property type="entry name" value="HATPase_c"/>
    <property type="match status" value="1"/>
</dbReference>
<evidence type="ECO:0000256" key="8">
    <source>
        <dbReference type="ARBA" id="ARBA00023012"/>
    </source>
</evidence>
<evidence type="ECO:0000256" key="2">
    <source>
        <dbReference type="ARBA" id="ARBA00012438"/>
    </source>
</evidence>
<dbReference type="PROSITE" id="PS50109">
    <property type="entry name" value="HIS_KIN"/>
    <property type="match status" value="1"/>
</dbReference>
<dbReference type="SUPFAM" id="SSF55874">
    <property type="entry name" value="ATPase domain of HSP90 chaperone/DNA topoisomerase II/histidine kinase"/>
    <property type="match status" value="1"/>
</dbReference>
<evidence type="ECO:0000259" key="10">
    <source>
        <dbReference type="PROSITE" id="PS50113"/>
    </source>
</evidence>
<organism evidence="11 12">
    <name type="scientific">Desulfopila aestuarii DSM 18488</name>
    <dbReference type="NCBI Taxonomy" id="1121416"/>
    <lineage>
        <taxon>Bacteria</taxon>
        <taxon>Pseudomonadati</taxon>
        <taxon>Thermodesulfobacteriota</taxon>
        <taxon>Desulfobulbia</taxon>
        <taxon>Desulfobulbales</taxon>
        <taxon>Desulfocapsaceae</taxon>
        <taxon>Desulfopila</taxon>
    </lineage>
</organism>
<dbReference type="SMART" id="SM00388">
    <property type="entry name" value="HisKA"/>
    <property type="match status" value="1"/>
</dbReference>
<evidence type="ECO:0000259" key="9">
    <source>
        <dbReference type="PROSITE" id="PS50109"/>
    </source>
</evidence>
<dbReference type="Gene3D" id="3.30.450.40">
    <property type="match status" value="1"/>
</dbReference>
<dbReference type="InterPro" id="IPR000700">
    <property type="entry name" value="PAS-assoc_C"/>
</dbReference>
<dbReference type="InterPro" id="IPR013767">
    <property type="entry name" value="PAS_fold"/>
</dbReference>
<reference evidence="11 12" key="1">
    <citation type="submission" date="2016-12" db="EMBL/GenBank/DDBJ databases">
        <authorList>
            <person name="Song W.-J."/>
            <person name="Kurnit D.M."/>
        </authorList>
    </citation>
    <scope>NUCLEOTIDE SEQUENCE [LARGE SCALE GENOMIC DNA]</scope>
    <source>
        <strain evidence="11 12">DSM 18488</strain>
    </source>
</reference>
<dbReference type="PANTHER" id="PTHR43065">
    <property type="entry name" value="SENSOR HISTIDINE KINASE"/>
    <property type="match status" value="1"/>
</dbReference>
<name>A0A1M7Y3M6_9BACT</name>
<dbReference type="PROSITE" id="PS50113">
    <property type="entry name" value="PAC"/>
    <property type="match status" value="1"/>
</dbReference>
<dbReference type="EC" id="2.7.13.3" evidence="2"/>
<dbReference type="GO" id="GO:0006355">
    <property type="term" value="P:regulation of DNA-templated transcription"/>
    <property type="evidence" value="ECO:0007669"/>
    <property type="project" value="InterPro"/>
</dbReference>
<dbReference type="SUPFAM" id="SSF55781">
    <property type="entry name" value="GAF domain-like"/>
    <property type="match status" value="1"/>
</dbReference>
<dbReference type="Gene3D" id="3.30.450.20">
    <property type="entry name" value="PAS domain"/>
    <property type="match status" value="1"/>
</dbReference>
<feature type="domain" description="PAC" evidence="10">
    <location>
        <begin position="268"/>
        <end position="320"/>
    </location>
</feature>
<dbReference type="RefSeq" id="WP_073612860.1">
    <property type="nucleotide sequence ID" value="NZ_FRFE01000005.1"/>
</dbReference>
<dbReference type="GO" id="GO:0000155">
    <property type="term" value="F:phosphorelay sensor kinase activity"/>
    <property type="evidence" value="ECO:0007669"/>
    <property type="project" value="InterPro"/>
</dbReference>
<sequence>MEHWNHSPHVTTENPGSFSQQQIINDILRLSLEPLLFQELLERILSYLVNQRELLLRPKAAVFLTDQETEQLVLRASLGFTEPQKTRCANVQFGHCDCGQAARTGAIHFFTDCPPLATTDDPEDGNGHYCIPILKDSQAIGVLTLCVDKTHQPSTRTRELFESIGNILATVIESQKMDQQLIELVNDLRISIINLREEKQFTESIIQSLHHGLLVTDLQGTIIKSNNVARRILEPFVDELDGKSLQGLVGTDHAEMLTAGGQDVTSYTGKDVSLSTGEGQEFILSISGAPRKDARGNHVGYIVSLLDVTELRYARKEMEKMNRLSTVAEIASAVAHEVRNPLAGIKIMAQSIEEDAVDNEQQLECSRRIIRQVDRLNELLTEFFSYARPVEPKKRPISIRSILAETRPLISNRLMQNAIDLIEDIAPDLPDVIADPNQMQQVFLNLMLNATDAIRQNGTITINARLLVGHKLSIYKKRYPGLLTDNRYVLVVFSDNGAGMPANVVDKVFEPFFTTKTTGTGLGLSIVYRTLRENGAAISLESQQGKGTTFNMFFQTGE</sequence>
<evidence type="ECO:0000313" key="12">
    <source>
        <dbReference type="Proteomes" id="UP000184603"/>
    </source>
</evidence>
<keyword evidence="7" id="KW-0067">ATP-binding</keyword>
<keyword evidence="6" id="KW-0418">Kinase</keyword>
<dbReference type="CDD" id="cd00130">
    <property type="entry name" value="PAS"/>
    <property type="match status" value="1"/>
</dbReference>
<keyword evidence="5" id="KW-0547">Nucleotide-binding</keyword>
<dbReference type="SUPFAM" id="SSF47384">
    <property type="entry name" value="Homodimeric domain of signal transducing histidine kinase"/>
    <property type="match status" value="1"/>
</dbReference>
<keyword evidence="8" id="KW-0902">Two-component regulatory system</keyword>
<dbReference type="STRING" id="1121416.SAMN02745220_01539"/>
<comment type="catalytic activity">
    <reaction evidence="1">
        <text>ATP + protein L-histidine = ADP + protein N-phospho-L-histidine.</text>
        <dbReference type="EC" id="2.7.13.3"/>
    </reaction>
</comment>
<evidence type="ECO:0000256" key="5">
    <source>
        <dbReference type="ARBA" id="ARBA00022741"/>
    </source>
</evidence>
<evidence type="ECO:0000256" key="4">
    <source>
        <dbReference type="ARBA" id="ARBA00022679"/>
    </source>
</evidence>
<dbReference type="Pfam" id="PF00512">
    <property type="entry name" value="HisKA"/>
    <property type="match status" value="1"/>
</dbReference>
<dbReference type="InterPro" id="IPR004358">
    <property type="entry name" value="Sig_transdc_His_kin-like_C"/>
</dbReference>
<accession>A0A1M7Y3M6</accession>
<dbReference type="PRINTS" id="PR00344">
    <property type="entry name" value="BCTRLSENSOR"/>
</dbReference>
<dbReference type="Proteomes" id="UP000184603">
    <property type="component" value="Unassembled WGS sequence"/>
</dbReference>
<dbReference type="InterPro" id="IPR035965">
    <property type="entry name" value="PAS-like_dom_sf"/>
</dbReference>
<dbReference type="GO" id="GO:0005524">
    <property type="term" value="F:ATP binding"/>
    <property type="evidence" value="ECO:0007669"/>
    <property type="project" value="UniProtKB-KW"/>
</dbReference>
<keyword evidence="12" id="KW-1185">Reference proteome</keyword>
<dbReference type="InterPro" id="IPR029016">
    <property type="entry name" value="GAF-like_dom_sf"/>
</dbReference>
<dbReference type="InterPro" id="IPR003018">
    <property type="entry name" value="GAF"/>
</dbReference>
<dbReference type="Gene3D" id="3.30.565.10">
    <property type="entry name" value="Histidine kinase-like ATPase, C-terminal domain"/>
    <property type="match status" value="1"/>
</dbReference>
<dbReference type="Pfam" id="PF00989">
    <property type="entry name" value="PAS"/>
    <property type="match status" value="1"/>
</dbReference>
<dbReference type="PANTHER" id="PTHR43065:SF10">
    <property type="entry name" value="PEROXIDE STRESS-ACTIVATED HISTIDINE KINASE MAK3"/>
    <property type="match status" value="1"/>
</dbReference>
<proteinExistence type="predicted"/>
<gene>
    <name evidence="11" type="ORF">SAMN02745220_01539</name>
</gene>